<proteinExistence type="inferred from homology"/>
<dbReference type="SUPFAM" id="SSF55190">
    <property type="entry name" value="Arginyl-tRNA synthetase (ArgRS), N-terminal 'additional' domain"/>
    <property type="match status" value="1"/>
</dbReference>
<evidence type="ECO:0000313" key="16">
    <source>
        <dbReference type="Proteomes" id="UP000199584"/>
    </source>
</evidence>
<keyword evidence="9 11" id="KW-0030">Aminoacyl-tRNA synthetase</keyword>
<keyword evidence="7 11" id="KW-0067">ATP-binding</keyword>
<dbReference type="Gene3D" id="1.10.730.10">
    <property type="entry name" value="Isoleucyl-tRNA Synthetase, Domain 1"/>
    <property type="match status" value="1"/>
</dbReference>
<comment type="subcellular location">
    <subcellularLocation>
        <location evidence="1 11">Cytoplasm</location>
    </subcellularLocation>
</comment>
<feature type="domain" description="DALR anticodon binding" evidence="13">
    <location>
        <begin position="444"/>
        <end position="564"/>
    </location>
</feature>
<dbReference type="PROSITE" id="PS00549">
    <property type="entry name" value="BACTERIOFERRITIN"/>
    <property type="match status" value="1"/>
</dbReference>
<dbReference type="RefSeq" id="WP_207545104.1">
    <property type="nucleotide sequence ID" value="NZ_FOYM01000003.1"/>
</dbReference>
<comment type="catalytic activity">
    <reaction evidence="10 11">
        <text>tRNA(Arg) + L-arginine + ATP = L-arginyl-tRNA(Arg) + AMP + diphosphate</text>
        <dbReference type="Rhea" id="RHEA:20301"/>
        <dbReference type="Rhea" id="RHEA-COMP:9658"/>
        <dbReference type="Rhea" id="RHEA-COMP:9673"/>
        <dbReference type="ChEBI" id="CHEBI:30616"/>
        <dbReference type="ChEBI" id="CHEBI:32682"/>
        <dbReference type="ChEBI" id="CHEBI:33019"/>
        <dbReference type="ChEBI" id="CHEBI:78442"/>
        <dbReference type="ChEBI" id="CHEBI:78513"/>
        <dbReference type="ChEBI" id="CHEBI:456215"/>
        <dbReference type="EC" id="6.1.1.19"/>
    </reaction>
</comment>
<dbReference type="EMBL" id="FOYM01000003">
    <property type="protein sequence ID" value="SFQ98318.1"/>
    <property type="molecule type" value="Genomic_DNA"/>
</dbReference>
<dbReference type="InterPro" id="IPR005148">
    <property type="entry name" value="Arg-tRNA-synth_N"/>
</dbReference>
<dbReference type="Proteomes" id="UP000199584">
    <property type="component" value="Unassembled WGS sequence"/>
</dbReference>
<dbReference type="PRINTS" id="PR01038">
    <property type="entry name" value="TRNASYNTHARG"/>
</dbReference>
<evidence type="ECO:0000256" key="12">
    <source>
        <dbReference type="RuleBase" id="RU363038"/>
    </source>
</evidence>
<dbReference type="FunFam" id="3.30.1360.70:FF:000003">
    <property type="entry name" value="Arginine--tRNA ligase"/>
    <property type="match status" value="1"/>
</dbReference>
<evidence type="ECO:0000256" key="9">
    <source>
        <dbReference type="ARBA" id="ARBA00023146"/>
    </source>
</evidence>
<comment type="subunit">
    <text evidence="3 11">Monomer.</text>
</comment>
<dbReference type="GO" id="GO:0004814">
    <property type="term" value="F:arginine-tRNA ligase activity"/>
    <property type="evidence" value="ECO:0007669"/>
    <property type="project" value="UniProtKB-UniRule"/>
</dbReference>
<dbReference type="EC" id="6.1.1.19" evidence="11"/>
<dbReference type="Pfam" id="PF03485">
    <property type="entry name" value="Arg_tRNA_synt_N"/>
    <property type="match status" value="1"/>
</dbReference>
<evidence type="ECO:0000256" key="7">
    <source>
        <dbReference type="ARBA" id="ARBA00022840"/>
    </source>
</evidence>
<evidence type="ECO:0000259" key="14">
    <source>
        <dbReference type="SMART" id="SM01016"/>
    </source>
</evidence>
<dbReference type="PANTHER" id="PTHR11956:SF5">
    <property type="entry name" value="ARGININE--TRNA LIGASE, CYTOPLASMIC"/>
    <property type="match status" value="1"/>
</dbReference>
<dbReference type="Pfam" id="PF00750">
    <property type="entry name" value="tRNA-synt_1d"/>
    <property type="match status" value="2"/>
</dbReference>
<evidence type="ECO:0000259" key="13">
    <source>
        <dbReference type="SMART" id="SM00836"/>
    </source>
</evidence>
<dbReference type="SMART" id="SM00836">
    <property type="entry name" value="DALR_1"/>
    <property type="match status" value="1"/>
</dbReference>
<evidence type="ECO:0000256" key="1">
    <source>
        <dbReference type="ARBA" id="ARBA00004496"/>
    </source>
</evidence>
<dbReference type="SUPFAM" id="SSF52374">
    <property type="entry name" value="Nucleotidylyl transferase"/>
    <property type="match status" value="1"/>
</dbReference>
<dbReference type="SMART" id="SM01016">
    <property type="entry name" value="Arg_tRNA_synt_N"/>
    <property type="match status" value="1"/>
</dbReference>
<protein>
    <recommendedName>
        <fullName evidence="11">Arginine--tRNA ligase</fullName>
        <ecNumber evidence="11">6.1.1.19</ecNumber>
    </recommendedName>
    <alternativeName>
        <fullName evidence="11">Arginyl-tRNA synthetase</fullName>
        <shortName evidence="11">ArgRS</shortName>
    </alternativeName>
</protein>
<evidence type="ECO:0000256" key="2">
    <source>
        <dbReference type="ARBA" id="ARBA00005594"/>
    </source>
</evidence>
<dbReference type="InterPro" id="IPR014729">
    <property type="entry name" value="Rossmann-like_a/b/a_fold"/>
</dbReference>
<dbReference type="CDD" id="cd00671">
    <property type="entry name" value="ArgRS_core"/>
    <property type="match status" value="1"/>
</dbReference>
<dbReference type="InterPro" id="IPR035684">
    <property type="entry name" value="ArgRS_core"/>
</dbReference>
<dbReference type="GO" id="GO:0006420">
    <property type="term" value="P:arginyl-tRNA aminoacylation"/>
    <property type="evidence" value="ECO:0007669"/>
    <property type="project" value="UniProtKB-UniRule"/>
</dbReference>
<evidence type="ECO:0000256" key="4">
    <source>
        <dbReference type="ARBA" id="ARBA00022490"/>
    </source>
</evidence>
<feature type="domain" description="Arginyl tRNA synthetase N-terminal" evidence="14">
    <location>
        <begin position="13"/>
        <end position="102"/>
    </location>
</feature>
<dbReference type="FunFam" id="1.10.730.10:FF:000008">
    <property type="entry name" value="Arginine--tRNA ligase"/>
    <property type="match status" value="1"/>
</dbReference>
<evidence type="ECO:0000256" key="5">
    <source>
        <dbReference type="ARBA" id="ARBA00022598"/>
    </source>
</evidence>
<dbReference type="InterPro" id="IPR009080">
    <property type="entry name" value="tRNAsynth_Ia_anticodon-bd"/>
</dbReference>
<comment type="similarity">
    <text evidence="2 11 12">Belongs to the class-I aminoacyl-tRNA synthetase family.</text>
</comment>
<dbReference type="InterPro" id="IPR001278">
    <property type="entry name" value="Arg-tRNA-ligase"/>
</dbReference>
<dbReference type="SUPFAM" id="SSF47323">
    <property type="entry name" value="Anticodon-binding domain of a subclass of class I aminoacyl-tRNA synthetases"/>
    <property type="match status" value="1"/>
</dbReference>
<organism evidence="15 16">
    <name type="scientific">Desulfoscipio geothermicus DSM 3669</name>
    <dbReference type="NCBI Taxonomy" id="1121426"/>
    <lineage>
        <taxon>Bacteria</taxon>
        <taxon>Bacillati</taxon>
        <taxon>Bacillota</taxon>
        <taxon>Clostridia</taxon>
        <taxon>Eubacteriales</taxon>
        <taxon>Desulfallaceae</taxon>
        <taxon>Desulfoscipio</taxon>
    </lineage>
</organism>
<dbReference type="PROSITE" id="PS00178">
    <property type="entry name" value="AA_TRNA_LIGASE_I"/>
    <property type="match status" value="1"/>
</dbReference>
<dbReference type="Gene3D" id="3.40.50.620">
    <property type="entry name" value="HUPs"/>
    <property type="match status" value="1"/>
</dbReference>
<dbReference type="InterPro" id="IPR001412">
    <property type="entry name" value="aa-tRNA-synth_I_CS"/>
</dbReference>
<feature type="short sequence motif" description="'HIGH' region" evidence="11">
    <location>
        <begin position="139"/>
        <end position="149"/>
    </location>
</feature>
<evidence type="ECO:0000256" key="8">
    <source>
        <dbReference type="ARBA" id="ARBA00022917"/>
    </source>
</evidence>
<dbReference type="Pfam" id="PF05746">
    <property type="entry name" value="DALR_1"/>
    <property type="match status" value="1"/>
</dbReference>
<evidence type="ECO:0000256" key="11">
    <source>
        <dbReference type="HAMAP-Rule" id="MF_00123"/>
    </source>
</evidence>
<keyword evidence="5 11" id="KW-0436">Ligase</keyword>
<dbReference type="STRING" id="39060.SAMN05660706_10379"/>
<keyword evidence="8 11" id="KW-0648">Protein biosynthesis</keyword>
<dbReference type="AlphaFoldDB" id="A0A1I6CYL0"/>
<keyword evidence="16" id="KW-1185">Reference proteome</keyword>
<dbReference type="InterPro" id="IPR008909">
    <property type="entry name" value="DALR_anticod-bd"/>
</dbReference>
<dbReference type="NCBIfam" id="TIGR00456">
    <property type="entry name" value="argS"/>
    <property type="match status" value="1"/>
</dbReference>
<dbReference type="InterPro" id="IPR036695">
    <property type="entry name" value="Arg-tRNA-synth_N_sf"/>
</dbReference>
<dbReference type="GO" id="GO:0005737">
    <property type="term" value="C:cytoplasm"/>
    <property type="evidence" value="ECO:0007669"/>
    <property type="project" value="UniProtKB-SubCell"/>
</dbReference>
<dbReference type="PANTHER" id="PTHR11956">
    <property type="entry name" value="ARGINYL-TRNA SYNTHETASE"/>
    <property type="match status" value="1"/>
</dbReference>
<name>A0A1I6CYL0_9FIRM</name>
<evidence type="ECO:0000256" key="10">
    <source>
        <dbReference type="ARBA" id="ARBA00049339"/>
    </source>
</evidence>
<dbReference type="FunFam" id="3.40.50.620:FF:000062">
    <property type="entry name" value="Arginine--tRNA ligase"/>
    <property type="match status" value="1"/>
</dbReference>
<keyword evidence="6 11" id="KW-0547">Nucleotide-binding</keyword>
<dbReference type="GO" id="GO:0005524">
    <property type="term" value="F:ATP binding"/>
    <property type="evidence" value="ECO:0007669"/>
    <property type="project" value="UniProtKB-UniRule"/>
</dbReference>
<accession>A0A1I6CYL0</accession>
<dbReference type="Gene3D" id="3.30.1360.70">
    <property type="entry name" value="Arginyl tRNA synthetase N-terminal domain"/>
    <property type="match status" value="1"/>
</dbReference>
<gene>
    <name evidence="11" type="primary">argS</name>
    <name evidence="15" type="ORF">SAMN05660706_10379</name>
</gene>
<dbReference type="HAMAP" id="MF_00123">
    <property type="entry name" value="Arg_tRNA_synth"/>
    <property type="match status" value="1"/>
</dbReference>
<reference evidence="16" key="1">
    <citation type="submission" date="2016-10" db="EMBL/GenBank/DDBJ databases">
        <authorList>
            <person name="Varghese N."/>
            <person name="Submissions S."/>
        </authorList>
    </citation>
    <scope>NUCLEOTIDE SEQUENCE [LARGE SCALE GENOMIC DNA]</scope>
    <source>
        <strain evidence="16">DSM 3669</strain>
    </source>
</reference>
<evidence type="ECO:0000256" key="6">
    <source>
        <dbReference type="ARBA" id="ARBA00022741"/>
    </source>
</evidence>
<evidence type="ECO:0000313" key="15">
    <source>
        <dbReference type="EMBL" id="SFQ98318.1"/>
    </source>
</evidence>
<sequence>MSGISGVVEKMREGLRGALADALAAAVEAGQLPPVDMPDFVVEVPREREHGDFAANLAMLLPKQARMAPRKIAETLLENLPRGLRWLERVEVAGPGFINFHLDPRWVLEAVPLAVRQQADYGRVRLVDGKRVQVEFVSANPTGLLHMGNARGAALGDSIAAILDFAGWQVSREYYINDAGNQIKNFGLSLEARYFQLLGREGEVPEGGYHGQDIVDTVRHYIEQHGDKLLDADRRARLDTLVQYALAEKIGGIKKALAEFGVQYDVWFSEQSLHDTGKVDETLQQLRERGRLYERDGALWFKASDFGVEKDEVVVRKNGIPTYFAADIAYHRDKFERGFDRVINIWGADHHGHVPRMKGAMAALGYDSDALDVVIMQLVRLFRGGEIVRMSKRTGQFVTLEELMEEVGRDAARYFFVMRSADSHLDFDLDLARTQSNDNPVYYVQYAHARICSIFRQLAEQGRQMPDPAGVNLELLREEAELALARHLADFPEEVALAARQLAPHRIARYVHEVAGLLHSFYNVHRVITEDVELSNARLLLMEATRVVLRNALGLLGVSAPDKM</sequence>
<evidence type="ECO:0000256" key="3">
    <source>
        <dbReference type="ARBA" id="ARBA00011245"/>
    </source>
</evidence>
<keyword evidence="4 11" id="KW-0963">Cytoplasm</keyword>